<protein>
    <submittedName>
        <fullName evidence="1">Uncharacterized protein</fullName>
    </submittedName>
</protein>
<name>A0A8X7U538_BRACI</name>
<dbReference type="AlphaFoldDB" id="A0A8X7U538"/>
<keyword evidence="2" id="KW-1185">Reference proteome</keyword>
<dbReference type="Proteomes" id="UP000886595">
    <property type="component" value="Unassembled WGS sequence"/>
</dbReference>
<proteinExistence type="predicted"/>
<comment type="caution">
    <text evidence="1">The sequence shown here is derived from an EMBL/GenBank/DDBJ whole genome shotgun (WGS) entry which is preliminary data.</text>
</comment>
<accession>A0A8X7U538</accession>
<reference evidence="1 2" key="1">
    <citation type="submission" date="2020-02" db="EMBL/GenBank/DDBJ databases">
        <authorList>
            <person name="Ma Q."/>
            <person name="Huang Y."/>
            <person name="Song X."/>
            <person name="Pei D."/>
        </authorList>
    </citation>
    <scope>NUCLEOTIDE SEQUENCE [LARGE SCALE GENOMIC DNA]</scope>
    <source>
        <strain evidence="1">Sxm20200214</strain>
        <tissue evidence="1">Leaf</tissue>
    </source>
</reference>
<dbReference type="EMBL" id="JAAMPC010000014">
    <property type="protein sequence ID" value="KAG2264691.1"/>
    <property type="molecule type" value="Genomic_DNA"/>
</dbReference>
<gene>
    <name evidence="1" type="ORF">Bca52824_071770</name>
</gene>
<organism evidence="1 2">
    <name type="scientific">Brassica carinata</name>
    <name type="common">Ethiopian mustard</name>
    <name type="synonym">Abyssinian cabbage</name>
    <dbReference type="NCBI Taxonomy" id="52824"/>
    <lineage>
        <taxon>Eukaryota</taxon>
        <taxon>Viridiplantae</taxon>
        <taxon>Streptophyta</taxon>
        <taxon>Embryophyta</taxon>
        <taxon>Tracheophyta</taxon>
        <taxon>Spermatophyta</taxon>
        <taxon>Magnoliopsida</taxon>
        <taxon>eudicotyledons</taxon>
        <taxon>Gunneridae</taxon>
        <taxon>Pentapetalae</taxon>
        <taxon>rosids</taxon>
        <taxon>malvids</taxon>
        <taxon>Brassicales</taxon>
        <taxon>Brassicaceae</taxon>
        <taxon>Brassiceae</taxon>
        <taxon>Brassica</taxon>
    </lineage>
</organism>
<sequence length="157" mass="18108">MDFMDGFRGRRCSHGRSRKRETSTFLPFLSKGNSQYQRNTYKNILNAERIQKVRNIDELTVVGANNAISNLTNVRRIVENIIKEKKYKSSLSLNYCKVRNFEKAATNFTDAQDAPIFCGIKFNGDNQQISPVKKENEFLITMIEIPLQFAVDITHSH</sequence>
<evidence type="ECO:0000313" key="2">
    <source>
        <dbReference type="Proteomes" id="UP000886595"/>
    </source>
</evidence>
<evidence type="ECO:0000313" key="1">
    <source>
        <dbReference type="EMBL" id="KAG2264691.1"/>
    </source>
</evidence>